<name>X0VNK5_9ZZZZ</name>
<comment type="caution">
    <text evidence="1">The sequence shown here is derived from an EMBL/GenBank/DDBJ whole genome shotgun (WGS) entry which is preliminary data.</text>
</comment>
<gene>
    <name evidence="1" type="ORF">S01H1_58468</name>
</gene>
<evidence type="ECO:0000313" key="1">
    <source>
        <dbReference type="EMBL" id="GAG19845.1"/>
    </source>
</evidence>
<sequence>PIVIHPMVTLLSRVGRFVQKYVTILIAATDQKTDQIVIQSCAGLAGPSAASDLATGVIEMYAQKLTCYARDFGEHVFT</sequence>
<dbReference type="AlphaFoldDB" id="X0VNK5"/>
<reference evidence="1" key="1">
    <citation type="journal article" date="2014" name="Front. Microbiol.">
        <title>High frequency of phylogenetically diverse reductive dehalogenase-homologous genes in deep subseafloor sedimentary metagenomes.</title>
        <authorList>
            <person name="Kawai M."/>
            <person name="Futagami T."/>
            <person name="Toyoda A."/>
            <person name="Takaki Y."/>
            <person name="Nishi S."/>
            <person name="Hori S."/>
            <person name="Arai W."/>
            <person name="Tsubouchi T."/>
            <person name="Morono Y."/>
            <person name="Uchiyama I."/>
            <person name="Ito T."/>
            <person name="Fujiyama A."/>
            <person name="Inagaki F."/>
            <person name="Takami H."/>
        </authorList>
    </citation>
    <scope>NUCLEOTIDE SEQUENCE</scope>
    <source>
        <strain evidence="1">Expedition CK06-06</strain>
    </source>
</reference>
<feature type="non-terminal residue" evidence="1">
    <location>
        <position position="1"/>
    </location>
</feature>
<dbReference type="EMBL" id="BARS01038195">
    <property type="protein sequence ID" value="GAG19845.1"/>
    <property type="molecule type" value="Genomic_DNA"/>
</dbReference>
<proteinExistence type="predicted"/>
<accession>X0VNK5</accession>
<protein>
    <submittedName>
        <fullName evidence="1">Uncharacterized protein</fullName>
    </submittedName>
</protein>
<organism evidence="1">
    <name type="scientific">marine sediment metagenome</name>
    <dbReference type="NCBI Taxonomy" id="412755"/>
    <lineage>
        <taxon>unclassified sequences</taxon>
        <taxon>metagenomes</taxon>
        <taxon>ecological metagenomes</taxon>
    </lineage>
</organism>